<evidence type="ECO:0000313" key="2">
    <source>
        <dbReference type="Proteomes" id="UP000018144"/>
    </source>
</evidence>
<keyword evidence="2" id="KW-1185">Reference proteome</keyword>
<dbReference type="EMBL" id="HF935630">
    <property type="protein sequence ID" value="CCX11673.1"/>
    <property type="molecule type" value="Genomic_DNA"/>
</dbReference>
<proteinExistence type="predicted"/>
<dbReference type="AlphaFoldDB" id="U4L4Y6"/>
<accession>U4L4Y6</accession>
<protein>
    <submittedName>
        <fullName evidence="1">Uncharacterized protein</fullName>
    </submittedName>
</protein>
<dbReference type="Proteomes" id="UP000018144">
    <property type="component" value="Unassembled WGS sequence"/>
</dbReference>
<organism evidence="1 2">
    <name type="scientific">Pyronema omphalodes (strain CBS 100304)</name>
    <name type="common">Pyronema confluens</name>
    <dbReference type="NCBI Taxonomy" id="1076935"/>
    <lineage>
        <taxon>Eukaryota</taxon>
        <taxon>Fungi</taxon>
        <taxon>Dikarya</taxon>
        <taxon>Ascomycota</taxon>
        <taxon>Pezizomycotina</taxon>
        <taxon>Pezizomycetes</taxon>
        <taxon>Pezizales</taxon>
        <taxon>Pyronemataceae</taxon>
        <taxon>Pyronema</taxon>
    </lineage>
</organism>
<evidence type="ECO:0000313" key="1">
    <source>
        <dbReference type="EMBL" id="CCX11673.1"/>
    </source>
</evidence>
<reference evidence="1 2" key="1">
    <citation type="journal article" date="2013" name="PLoS Genet.">
        <title>The genome and development-dependent transcriptomes of Pyronema confluens: a window into fungal evolution.</title>
        <authorList>
            <person name="Traeger S."/>
            <person name="Altegoer F."/>
            <person name="Freitag M."/>
            <person name="Gabaldon T."/>
            <person name="Kempken F."/>
            <person name="Kumar A."/>
            <person name="Marcet-Houben M."/>
            <person name="Poggeler S."/>
            <person name="Stajich J.E."/>
            <person name="Nowrousian M."/>
        </authorList>
    </citation>
    <scope>NUCLEOTIDE SEQUENCE [LARGE SCALE GENOMIC DNA]</scope>
    <source>
        <strain evidence="2">CBS 100304</strain>
        <tissue evidence="1">Vegetative mycelium</tissue>
    </source>
</reference>
<name>U4L4Y6_PYROM</name>
<sequence length="81" mass="9655">MLQMIFRGDLVGSRMAPSLLAYRHQQGYFDTVAPQRSRQMLDLRPQTWQYQRRSSIPLARSYSSDKPEPFRNIEYNIDFKV</sequence>
<gene>
    <name evidence="1" type="ORF">PCON_11267</name>
</gene>